<dbReference type="AlphaFoldDB" id="I0WC52"/>
<keyword evidence="2" id="KW-0443">Lipid metabolism</keyword>
<dbReference type="Pfam" id="PF02801">
    <property type="entry name" value="Ketoacyl-synt_C"/>
    <property type="match status" value="1"/>
</dbReference>
<keyword evidence="3" id="KW-1133">Transmembrane helix</keyword>
<keyword evidence="3" id="KW-0812">Transmembrane</keyword>
<dbReference type="GO" id="GO:0004315">
    <property type="term" value="F:3-oxoacyl-[acyl-carrier-protein] synthase activity"/>
    <property type="evidence" value="ECO:0007669"/>
    <property type="project" value="TreeGrafter"/>
</dbReference>
<evidence type="ECO:0000256" key="3">
    <source>
        <dbReference type="SAM" id="Phobius"/>
    </source>
</evidence>
<protein>
    <submittedName>
        <fullName evidence="5">3-oxoacyl-ACP synthase II</fullName>
    </submittedName>
</protein>
<evidence type="ECO:0000259" key="4">
    <source>
        <dbReference type="Pfam" id="PF02801"/>
    </source>
</evidence>
<keyword evidence="2" id="KW-0275">Fatty acid biosynthesis</keyword>
<keyword evidence="1" id="KW-0808">Transferase</keyword>
<accession>I0WC52</accession>
<gene>
    <name evidence="5" type="ORF">W59_31804</name>
</gene>
<dbReference type="GO" id="GO:0005829">
    <property type="term" value="C:cytosol"/>
    <property type="evidence" value="ECO:0007669"/>
    <property type="project" value="TreeGrafter"/>
</dbReference>
<keyword evidence="2" id="KW-0276">Fatty acid metabolism</keyword>
<dbReference type="InterPro" id="IPR000794">
    <property type="entry name" value="Beta-ketoacyl_synthase"/>
</dbReference>
<dbReference type="PANTHER" id="PTHR11712">
    <property type="entry name" value="POLYKETIDE SYNTHASE-RELATED"/>
    <property type="match status" value="1"/>
</dbReference>
<evidence type="ECO:0000313" key="5">
    <source>
        <dbReference type="EMBL" id="EID73968.1"/>
    </source>
</evidence>
<proteinExistence type="predicted"/>
<dbReference type="InterPro" id="IPR014031">
    <property type="entry name" value="Ketoacyl_synth_C"/>
</dbReference>
<dbReference type="PATRIC" id="fig|1165867.3.peg.6506"/>
<dbReference type="PANTHER" id="PTHR11712:SF336">
    <property type="entry name" value="3-OXOACYL-[ACYL-CARRIER-PROTEIN] SYNTHASE, MITOCHONDRIAL"/>
    <property type="match status" value="1"/>
</dbReference>
<dbReference type="EMBL" id="AJJH01000165">
    <property type="protein sequence ID" value="EID73968.1"/>
    <property type="molecule type" value="Genomic_DNA"/>
</dbReference>
<feature type="transmembrane region" description="Helical" evidence="3">
    <location>
        <begin position="6"/>
        <end position="27"/>
    </location>
</feature>
<dbReference type="SUPFAM" id="SSF53901">
    <property type="entry name" value="Thiolase-like"/>
    <property type="match status" value="1"/>
</dbReference>
<evidence type="ECO:0000313" key="6">
    <source>
        <dbReference type="Proteomes" id="UP000006447"/>
    </source>
</evidence>
<feature type="domain" description="Beta-ketoacyl synthase C-terminal" evidence="4">
    <location>
        <begin position="2"/>
        <end position="38"/>
    </location>
</feature>
<evidence type="ECO:0000256" key="1">
    <source>
        <dbReference type="ARBA" id="ARBA00022679"/>
    </source>
</evidence>
<dbReference type="InterPro" id="IPR016039">
    <property type="entry name" value="Thiolase-like"/>
</dbReference>
<evidence type="ECO:0000256" key="2">
    <source>
        <dbReference type="ARBA" id="ARBA00023160"/>
    </source>
</evidence>
<keyword evidence="3" id="KW-0472">Membrane</keyword>
<dbReference type="Gene3D" id="3.40.47.10">
    <property type="match status" value="1"/>
</dbReference>
<comment type="caution">
    <text evidence="5">The sequence shown here is derived from an EMBL/GenBank/DDBJ whole genome shotgun (WGS) entry which is preliminary data.</text>
</comment>
<keyword evidence="2" id="KW-0444">Lipid biosynthesis</keyword>
<dbReference type="Proteomes" id="UP000006447">
    <property type="component" value="Unassembled WGS sequence"/>
</dbReference>
<reference evidence="5 6" key="1">
    <citation type="journal article" date="2012" name="J. Bacteriol.">
        <title>Draft genome sequence of the nitrophenol-degrading actinomycete Rhodococcus imtechensis RKJ300.</title>
        <authorList>
            <person name="Vikram S."/>
            <person name="Kumar S."/>
            <person name="Subramanian S."/>
            <person name="Raghava G.P."/>
        </authorList>
    </citation>
    <scope>NUCLEOTIDE SEQUENCE [LARGE SCALE GENOMIC DNA]</scope>
    <source>
        <strain evidence="5 6">RKJ300</strain>
    </source>
</reference>
<dbReference type="GO" id="GO:0006633">
    <property type="term" value="P:fatty acid biosynthetic process"/>
    <property type="evidence" value="ECO:0007669"/>
    <property type="project" value="UniProtKB-KW"/>
</dbReference>
<organism evidence="5 6">
    <name type="scientific">Rhodococcus opacus RKJ300 = JCM 13270</name>
    <dbReference type="NCBI Taxonomy" id="1165867"/>
    <lineage>
        <taxon>Bacteria</taxon>
        <taxon>Bacillati</taxon>
        <taxon>Actinomycetota</taxon>
        <taxon>Actinomycetes</taxon>
        <taxon>Mycobacteriales</taxon>
        <taxon>Nocardiaceae</taxon>
        <taxon>Rhodococcus</taxon>
    </lineage>
</organism>
<sequence length="81" mass="8468">MYAPKSALGHSIGAVGALAAILTVLTVREQIVPPTLNLDNQDPAIDLDVVAGSPRRQRIDYALSNSIGFGGHNVALAVGRY</sequence>
<name>I0WC52_RHOOP</name>